<dbReference type="PROSITE" id="PS50846">
    <property type="entry name" value="HMA_2"/>
    <property type="match status" value="1"/>
</dbReference>
<dbReference type="RefSeq" id="WP_113960995.1">
    <property type="nucleotide sequence ID" value="NZ_QNRR01000011.1"/>
</dbReference>
<keyword evidence="4" id="KW-1185">Reference proteome</keyword>
<dbReference type="Gene3D" id="3.30.70.100">
    <property type="match status" value="2"/>
</dbReference>
<sequence>MKSITLLTTAILLTLGLTARAETTVTLTGLHNCCGSCEKGITKALTSVKDVTAVVEDDKATITAKTKAGADKAIDALLAAGYYGVGAPEQKIADKKVKSATVSGTHLCCGKCVTGIANAIKDVPGATTHTATKGAKTFTVEGDFNLKDLLAALNKAGYHGEIK</sequence>
<dbReference type="CDD" id="cd00371">
    <property type="entry name" value="HMA"/>
    <property type="match status" value="1"/>
</dbReference>
<dbReference type="GO" id="GO:0046872">
    <property type="term" value="F:metal ion binding"/>
    <property type="evidence" value="ECO:0007669"/>
    <property type="project" value="InterPro"/>
</dbReference>
<protein>
    <submittedName>
        <fullName evidence="3">Heavy-metal-associated domain-containing protein</fullName>
    </submittedName>
</protein>
<comment type="caution">
    <text evidence="3">The sequence shown here is derived from an EMBL/GenBank/DDBJ whole genome shotgun (WGS) entry which is preliminary data.</text>
</comment>
<dbReference type="Proteomes" id="UP000253426">
    <property type="component" value="Unassembled WGS sequence"/>
</dbReference>
<reference evidence="3 4" key="1">
    <citation type="submission" date="2018-06" db="EMBL/GenBank/DDBJ databases">
        <title>Genomic Encyclopedia of Type Strains, Phase IV (KMG-IV): sequencing the most valuable type-strain genomes for metagenomic binning, comparative biology and taxonomic classification.</title>
        <authorList>
            <person name="Goeker M."/>
        </authorList>
    </citation>
    <scope>NUCLEOTIDE SEQUENCE [LARGE SCALE GENOMIC DNA]</scope>
    <source>
        <strain evidence="3 4">DSM 25532</strain>
    </source>
</reference>
<gene>
    <name evidence="3" type="ORF">DES53_11156</name>
</gene>
<dbReference type="EMBL" id="QNRR01000011">
    <property type="protein sequence ID" value="RBP38538.1"/>
    <property type="molecule type" value="Genomic_DNA"/>
</dbReference>
<accession>A0A366H8I6</accession>
<feature type="domain" description="HMA" evidence="2">
    <location>
        <begin position="98"/>
        <end position="161"/>
    </location>
</feature>
<evidence type="ECO:0000313" key="3">
    <source>
        <dbReference type="EMBL" id="RBP38538.1"/>
    </source>
</evidence>
<evidence type="ECO:0000313" key="4">
    <source>
        <dbReference type="Proteomes" id="UP000253426"/>
    </source>
</evidence>
<evidence type="ECO:0000256" key="1">
    <source>
        <dbReference type="SAM" id="SignalP"/>
    </source>
</evidence>
<feature type="signal peptide" evidence="1">
    <location>
        <begin position="1"/>
        <end position="21"/>
    </location>
</feature>
<evidence type="ECO:0000259" key="2">
    <source>
        <dbReference type="PROSITE" id="PS50846"/>
    </source>
</evidence>
<name>A0A366H8I6_9BACT</name>
<dbReference type="Pfam" id="PF00403">
    <property type="entry name" value="HMA"/>
    <property type="match status" value="1"/>
</dbReference>
<dbReference type="InterPro" id="IPR006121">
    <property type="entry name" value="HMA_dom"/>
</dbReference>
<proteinExistence type="predicted"/>
<organism evidence="3 4">
    <name type="scientific">Roseimicrobium gellanilyticum</name>
    <dbReference type="NCBI Taxonomy" id="748857"/>
    <lineage>
        <taxon>Bacteria</taxon>
        <taxon>Pseudomonadati</taxon>
        <taxon>Verrucomicrobiota</taxon>
        <taxon>Verrucomicrobiia</taxon>
        <taxon>Verrucomicrobiales</taxon>
        <taxon>Verrucomicrobiaceae</taxon>
        <taxon>Roseimicrobium</taxon>
    </lineage>
</organism>
<keyword evidence="1" id="KW-0732">Signal</keyword>
<dbReference type="SUPFAM" id="SSF55008">
    <property type="entry name" value="HMA, heavy metal-associated domain"/>
    <property type="match status" value="2"/>
</dbReference>
<feature type="chain" id="PRO_5016644512" evidence="1">
    <location>
        <begin position="22"/>
        <end position="163"/>
    </location>
</feature>
<dbReference type="OrthoDB" id="191351at2"/>
<dbReference type="AlphaFoldDB" id="A0A366H8I6"/>
<dbReference type="InterPro" id="IPR036163">
    <property type="entry name" value="HMA_dom_sf"/>
</dbReference>